<dbReference type="Proteomes" id="UP000256845">
    <property type="component" value="Unassembled WGS sequence"/>
</dbReference>
<dbReference type="AlphaFoldDB" id="A0A3D9HS76"/>
<gene>
    <name evidence="1" type="ORF">DFP90_102340</name>
</gene>
<reference evidence="1 2" key="1">
    <citation type="submission" date="2018-07" db="EMBL/GenBank/DDBJ databases">
        <title>Genomic Encyclopedia of Type Strains, Phase III (KMG-III): the genomes of soil and plant-associated and newly described type strains.</title>
        <authorList>
            <person name="Whitman W."/>
        </authorList>
    </citation>
    <scope>NUCLEOTIDE SEQUENCE [LARGE SCALE GENOMIC DNA]</scope>
    <source>
        <strain evidence="1 2">CECT 8488</strain>
    </source>
</reference>
<comment type="caution">
    <text evidence="1">The sequence shown here is derived from an EMBL/GenBank/DDBJ whole genome shotgun (WGS) entry which is preliminary data.</text>
</comment>
<organism evidence="1 2">
    <name type="scientific">Aestuariispira insulae</name>
    <dbReference type="NCBI Taxonomy" id="1461337"/>
    <lineage>
        <taxon>Bacteria</taxon>
        <taxon>Pseudomonadati</taxon>
        <taxon>Pseudomonadota</taxon>
        <taxon>Alphaproteobacteria</taxon>
        <taxon>Rhodospirillales</taxon>
        <taxon>Kiloniellaceae</taxon>
        <taxon>Aestuariispira</taxon>
    </lineage>
</organism>
<keyword evidence="2" id="KW-1185">Reference proteome</keyword>
<evidence type="ECO:0000313" key="1">
    <source>
        <dbReference type="EMBL" id="RED52320.1"/>
    </source>
</evidence>
<dbReference type="EMBL" id="QRDW01000002">
    <property type="protein sequence ID" value="RED52320.1"/>
    <property type="molecule type" value="Genomic_DNA"/>
</dbReference>
<name>A0A3D9HS76_9PROT</name>
<protein>
    <submittedName>
        <fullName evidence="1">Uncharacterized protein</fullName>
    </submittedName>
</protein>
<sequence>MRIGGTLPVLVILTRFGLPVRAGHALPLMTENYTPLNDVEGG</sequence>
<evidence type="ECO:0000313" key="2">
    <source>
        <dbReference type="Proteomes" id="UP000256845"/>
    </source>
</evidence>
<proteinExistence type="predicted"/>
<accession>A0A3D9HS76</accession>